<dbReference type="AlphaFoldDB" id="A0A7G8T7K8"/>
<dbReference type="GO" id="GO:0046872">
    <property type="term" value="F:metal ion binding"/>
    <property type="evidence" value="ECO:0007669"/>
    <property type="project" value="UniProtKB-UniRule"/>
</dbReference>
<dbReference type="EMBL" id="CP060286">
    <property type="protein sequence ID" value="QNK39599.1"/>
    <property type="molecule type" value="Genomic_DNA"/>
</dbReference>
<dbReference type="GO" id="GO:0006779">
    <property type="term" value="P:porphyrin-containing compound biosynthetic process"/>
    <property type="evidence" value="ECO:0007669"/>
    <property type="project" value="InterPro"/>
</dbReference>
<evidence type="ECO:0000256" key="1">
    <source>
        <dbReference type="ARBA" id="ARBA00006100"/>
    </source>
</evidence>
<dbReference type="SUPFAM" id="SSF102114">
    <property type="entry name" value="Radical SAM enzymes"/>
    <property type="match status" value="1"/>
</dbReference>
<evidence type="ECO:0000313" key="6">
    <source>
        <dbReference type="Proteomes" id="UP000515909"/>
    </source>
</evidence>
<dbReference type="InterPro" id="IPR007197">
    <property type="entry name" value="rSAM"/>
</dbReference>
<dbReference type="SFLD" id="SFLDG01065">
    <property type="entry name" value="anaerobic_coproporphyrinogen-I"/>
    <property type="match status" value="1"/>
</dbReference>
<dbReference type="InterPro" id="IPR023404">
    <property type="entry name" value="rSAM_horseshoe"/>
</dbReference>
<reference evidence="5 6" key="1">
    <citation type="submission" date="2020-08" db="EMBL/GenBank/DDBJ databases">
        <title>The isolate Caproiciproducens sp. 7D4C2 produces n-caproate at mildly acidic conditions from hexoses: genome and rBOX comparison with related strains and chain-elongating bacteria.</title>
        <authorList>
            <person name="Esquivel-Elizondo S."/>
            <person name="Bagci C."/>
            <person name="Temovska M."/>
            <person name="Jeon B.S."/>
            <person name="Bessarab I."/>
            <person name="Williams R.B.H."/>
            <person name="Huson D.H."/>
            <person name="Angenent L.T."/>
        </authorList>
    </citation>
    <scope>NUCLEOTIDE SEQUENCE [LARGE SCALE GENOMIC DNA]</scope>
    <source>
        <strain evidence="5 6">7D4C2</strain>
    </source>
</reference>
<keyword evidence="3" id="KW-0949">S-adenosyl-L-methionine</keyword>
<comment type="similarity">
    <text evidence="1">Belongs to the anaerobic coproporphyrinogen-III oxidase family. HemW subfamily.</text>
</comment>
<dbReference type="InterPro" id="IPR006638">
    <property type="entry name" value="Elp3/MiaA/NifB-like_rSAM"/>
</dbReference>
<organism evidence="5 6">
    <name type="scientific">Caproicibacter fermentans</name>
    <dbReference type="NCBI Taxonomy" id="2576756"/>
    <lineage>
        <taxon>Bacteria</taxon>
        <taxon>Bacillati</taxon>
        <taxon>Bacillota</taxon>
        <taxon>Clostridia</taxon>
        <taxon>Eubacteriales</taxon>
        <taxon>Acutalibacteraceae</taxon>
        <taxon>Caproicibacter</taxon>
    </lineage>
</organism>
<dbReference type="GO" id="GO:0005737">
    <property type="term" value="C:cytoplasm"/>
    <property type="evidence" value="ECO:0007669"/>
    <property type="project" value="UniProtKB-SubCell"/>
</dbReference>
<evidence type="ECO:0000256" key="2">
    <source>
        <dbReference type="ARBA" id="ARBA00017228"/>
    </source>
</evidence>
<dbReference type="GO" id="GO:0004109">
    <property type="term" value="F:coproporphyrinogen oxidase activity"/>
    <property type="evidence" value="ECO:0007669"/>
    <property type="project" value="InterPro"/>
</dbReference>
<dbReference type="PROSITE" id="PS51918">
    <property type="entry name" value="RADICAL_SAM"/>
    <property type="match status" value="1"/>
</dbReference>
<dbReference type="Pfam" id="PF06969">
    <property type="entry name" value="HemN_C"/>
    <property type="match status" value="1"/>
</dbReference>
<comment type="subcellular location">
    <subcellularLocation>
        <location evidence="3">Cytoplasm</location>
    </subcellularLocation>
</comment>
<dbReference type="SFLD" id="SFLDF00562">
    <property type="entry name" value="HemN-like__clustered_with_heat"/>
    <property type="match status" value="1"/>
</dbReference>
<dbReference type="SMART" id="SM00729">
    <property type="entry name" value="Elp3"/>
    <property type="match status" value="1"/>
</dbReference>
<dbReference type="CDD" id="cd01335">
    <property type="entry name" value="Radical_SAM"/>
    <property type="match status" value="1"/>
</dbReference>
<keyword evidence="3" id="KW-0411">Iron-sulfur</keyword>
<dbReference type="Gene3D" id="3.80.30.20">
    <property type="entry name" value="tm_1862 like domain"/>
    <property type="match status" value="1"/>
</dbReference>
<dbReference type="Pfam" id="PF04055">
    <property type="entry name" value="Radical_SAM"/>
    <property type="match status" value="1"/>
</dbReference>
<evidence type="ECO:0000256" key="3">
    <source>
        <dbReference type="RuleBase" id="RU364116"/>
    </source>
</evidence>
<gene>
    <name evidence="5" type="primary">hemW</name>
    <name evidence="5" type="ORF">HCR03_12740</name>
</gene>
<keyword evidence="3" id="KW-0004">4Fe-4S</keyword>
<dbReference type="Proteomes" id="UP000515909">
    <property type="component" value="Chromosome"/>
</dbReference>
<keyword evidence="3" id="KW-0408">Iron</keyword>
<dbReference type="SFLD" id="SFLDG01082">
    <property type="entry name" value="B12-binding_domain_containing"/>
    <property type="match status" value="1"/>
</dbReference>
<accession>A0A7G8T7K8</accession>
<dbReference type="RefSeq" id="WP_187034522.1">
    <property type="nucleotide sequence ID" value="NZ_CP060286.1"/>
</dbReference>
<dbReference type="InterPro" id="IPR004559">
    <property type="entry name" value="HemW-like"/>
</dbReference>
<dbReference type="SFLD" id="SFLDS00029">
    <property type="entry name" value="Radical_SAM"/>
    <property type="match status" value="1"/>
</dbReference>
<dbReference type="PANTHER" id="PTHR13932">
    <property type="entry name" value="COPROPORPHYRINIGEN III OXIDASE"/>
    <property type="match status" value="1"/>
</dbReference>
<name>A0A7G8T7K8_9FIRM</name>
<dbReference type="InterPro" id="IPR034505">
    <property type="entry name" value="Coproporphyrinogen-III_oxidase"/>
</dbReference>
<keyword evidence="3" id="KW-0479">Metal-binding</keyword>
<sequence>MQKPIGLYVHVPFCDGKCPYCDFYSIRGTGVRMDEYTDCIIDNIKYESERTGRTADTLYFGGGTPSLLGAKRIIRIVEAARAGFGLERAEITVEANPGEELSGFFREIRAAGVNRLSLGLQSADDGELRLLGRRHTAEQAARCTADAREAGLENISLDLMLAVQGQTEESLRRSVEFCARAGARHVSAYLLKIEPGTAYYKDKENLKLPDEDATAELYLSACEILERHGYRQYEISNFAKNGMKSRHNLKYWHCEEYLGLGPAAHSFLDGKRFSVPRSIGAFLRGEPAEPQGDGGEFEEFAMLALRLTEGLTDERCMERFGFSVPHRMKDAARRFQPGGLTVCGESGFHFTPRGFLLSNPLTVEILSV</sequence>
<dbReference type="InterPro" id="IPR058240">
    <property type="entry name" value="rSAM_sf"/>
</dbReference>
<dbReference type="NCBIfam" id="TIGR00539">
    <property type="entry name" value="hemN_rel"/>
    <property type="match status" value="1"/>
</dbReference>
<protein>
    <recommendedName>
        <fullName evidence="2 3">Heme chaperone HemW</fullName>
    </recommendedName>
</protein>
<dbReference type="GO" id="GO:0051539">
    <property type="term" value="F:4 iron, 4 sulfur cluster binding"/>
    <property type="evidence" value="ECO:0007669"/>
    <property type="project" value="UniProtKB-UniRule"/>
</dbReference>
<dbReference type="PANTHER" id="PTHR13932:SF5">
    <property type="entry name" value="RADICAL S-ADENOSYL METHIONINE DOMAIN-CONTAINING PROTEIN 1, MITOCHONDRIAL"/>
    <property type="match status" value="1"/>
</dbReference>
<evidence type="ECO:0000259" key="4">
    <source>
        <dbReference type="PROSITE" id="PS51918"/>
    </source>
</evidence>
<feature type="domain" description="Radical SAM core" evidence="4">
    <location>
        <begin position="1"/>
        <end position="231"/>
    </location>
</feature>
<keyword evidence="3" id="KW-0349">Heme</keyword>
<comment type="function">
    <text evidence="3">Probably acts as a heme chaperone, transferring heme to an unknown acceptor. Binds one molecule of heme per monomer, possibly covalently. Binds 1 [4Fe-4S] cluster. The cluster is coordinated with 3 cysteines and an exchangeable S-adenosyl-L-methionine.</text>
</comment>
<proteinExistence type="inferred from homology"/>
<keyword evidence="3" id="KW-0963">Cytoplasm</keyword>
<dbReference type="SFLD" id="SFLDF00288">
    <property type="entry name" value="HemN-like__clustered_with_nucl"/>
    <property type="match status" value="1"/>
</dbReference>
<dbReference type="KEGG" id="cfem:HCR03_12740"/>
<keyword evidence="3" id="KW-0143">Chaperone</keyword>
<evidence type="ECO:0000313" key="5">
    <source>
        <dbReference type="EMBL" id="QNK39599.1"/>
    </source>
</evidence>
<dbReference type="InterPro" id="IPR010723">
    <property type="entry name" value="HemN_C"/>
</dbReference>